<dbReference type="CDD" id="cd06225">
    <property type="entry name" value="HAMP"/>
    <property type="match status" value="1"/>
</dbReference>
<evidence type="ECO:0000313" key="24">
    <source>
        <dbReference type="EMBL" id="MDC8772838.1"/>
    </source>
</evidence>
<evidence type="ECO:0000256" key="19">
    <source>
        <dbReference type="ARBA" id="ARBA00040454"/>
    </source>
</evidence>
<feature type="domain" description="Histidine kinase" evidence="22">
    <location>
        <begin position="277"/>
        <end position="530"/>
    </location>
</feature>
<dbReference type="PROSITE" id="PS50109">
    <property type="entry name" value="HIS_KIN"/>
    <property type="match status" value="1"/>
</dbReference>
<evidence type="ECO:0000259" key="22">
    <source>
        <dbReference type="PROSITE" id="PS50109"/>
    </source>
</evidence>
<dbReference type="Gene3D" id="3.30.565.10">
    <property type="entry name" value="Histidine kinase-like ATPase, C-terminal domain"/>
    <property type="match status" value="1"/>
</dbReference>
<dbReference type="PANTHER" id="PTHR44936:SF9">
    <property type="entry name" value="SENSOR PROTEIN CREC"/>
    <property type="match status" value="1"/>
</dbReference>
<evidence type="ECO:0000256" key="21">
    <source>
        <dbReference type="SAM" id="Phobius"/>
    </source>
</evidence>
<dbReference type="PANTHER" id="PTHR44936">
    <property type="entry name" value="SENSOR PROTEIN CREC"/>
    <property type="match status" value="1"/>
</dbReference>
<dbReference type="EMBL" id="JAQQXT010000008">
    <property type="protein sequence ID" value="MDC8772838.1"/>
    <property type="molecule type" value="Genomic_DNA"/>
</dbReference>
<dbReference type="Proteomes" id="UP001221189">
    <property type="component" value="Unassembled WGS sequence"/>
</dbReference>
<evidence type="ECO:0000256" key="18">
    <source>
        <dbReference type="ARBA" id="ARBA00023211"/>
    </source>
</evidence>
<evidence type="ECO:0000256" key="4">
    <source>
        <dbReference type="ARBA" id="ARBA00004651"/>
    </source>
</evidence>
<keyword evidence="21" id="KW-0472">Membrane</keyword>
<keyword evidence="16" id="KW-0346">Stress response</keyword>
<comment type="catalytic activity">
    <reaction evidence="1">
        <text>ATP + protein L-histidine = ADP + protein N-phospho-L-histidine.</text>
        <dbReference type="EC" id="2.7.13.3"/>
    </reaction>
</comment>
<proteinExistence type="predicted"/>
<dbReference type="InterPro" id="IPR033417">
    <property type="entry name" value="CHASE8"/>
</dbReference>
<dbReference type="CDD" id="cd00082">
    <property type="entry name" value="HisKA"/>
    <property type="match status" value="1"/>
</dbReference>
<evidence type="ECO:0000256" key="20">
    <source>
        <dbReference type="ARBA" id="ARBA00041776"/>
    </source>
</evidence>
<evidence type="ECO:0000256" key="16">
    <source>
        <dbReference type="ARBA" id="ARBA00023016"/>
    </source>
</evidence>
<reference evidence="24 25" key="1">
    <citation type="submission" date="2022-10" db="EMBL/GenBank/DDBJ databases">
        <title>Paucibacter sp. hw1 Genome sequencing.</title>
        <authorList>
            <person name="Park S."/>
        </authorList>
    </citation>
    <scope>NUCLEOTIDE SEQUENCE [LARGE SCALE GENOMIC DNA]</scope>
    <source>
        <strain evidence="25">hw1</strain>
    </source>
</reference>
<keyword evidence="17" id="KW-0843">Virulence</keyword>
<gene>
    <name evidence="24" type="ORF">PRZ03_14735</name>
</gene>
<dbReference type="GO" id="GO:0005524">
    <property type="term" value="F:ATP binding"/>
    <property type="evidence" value="ECO:0007669"/>
    <property type="project" value="UniProtKB-KW"/>
</dbReference>
<evidence type="ECO:0000313" key="25">
    <source>
        <dbReference type="Proteomes" id="UP001221189"/>
    </source>
</evidence>
<evidence type="ECO:0000256" key="6">
    <source>
        <dbReference type="ARBA" id="ARBA00022475"/>
    </source>
</evidence>
<dbReference type="Pfam" id="PF17152">
    <property type="entry name" value="CHASE8"/>
    <property type="match status" value="1"/>
</dbReference>
<name>A0ABT5KG17_9BURK</name>
<keyword evidence="21" id="KW-1133">Transmembrane helix</keyword>
<evidence type="ECO:0000256" key="2">
    <source>
        <dbReference type="ARBA" id="ARBA00001936"/>
    </source>
</evidence>
<evidence type="ECO:0000256" key="15">
    <source>
        <dbReference type="ARBA" id="ARBA00023012"/>
    </source>
</evidence>
<dbReference type="Gene3D" id="6.10.340.10">
    <property type="match status" value="1"/>
</dbReference>
<keyword evidence="9" id="KW-0547">Nucleotide-binding</keyword>
<dbReference type="EC" id="2.7.13.3" evidence="5"/>
<evidence type="ECO:0000256" key="17">
    <source>
        <dbReference type="ARBA" id="ARBA00023026"/>
    </source>
</evidence>
<evidence type="ECO:0000256" key="13">
    <source>
        <dbReference type="ARBA" id="ARBA00022842"/>
    </source>
</evidence>
<dbReference type="Pfam" id="PF02518">
    <property type="entry name" value="HATPase_c"/>
    <property type="match status" value="1"/>
</dbReference>
<feature type="transmembrane region" description="Helical" evidence="21">
    <location>
        <begin position="158"/>
        <end position="180"/>
    </location>
</feature>
<dbReference type="Gene3D" id="1.10.287.130">
    <property type="match status" value="1"/>
</dbReference>
<dbReference type="PROSITE" id="PS50885">
    <property type="entry name" value="HAMP"/>
    <property type="match status" value="1"/>
</dbReference>
<evidence type="ECO:0000259" key="23">
    <source>
        <dbReference type="PROSITE" id="PS50885"/>
    </source>
</evidence>
<evidence type="ECO:0000256" key="5">
    <source>
        <dbReference type="ARBA" id="ARBA00012438"/>
    </source>
</evidence>
<keyword evidence="12 24" id="KW-0067">ATP-binding</keyword>
<comment type="subcellular location">
    <subcellularLocation>
        <location evidence="4">Cell membrane</location>
        <topology evidence="4">Multi-pass membrane protein</topology>
    </subcellularLocation>
</comment>
<dbReference type="InterPro" id="IPR004358">
    <property type="entry name" value="Sig_transdc_His_kin-like_C"/>
</dbReference>
<dbReference type="InterPro" id="IPR003660">
    <property type="entry name" value="HAMP_dom"/>
</dbReference>
<keyword evidence="7" id="KW-0597">Phosphoprotein</keyword>
<evidence type="ECO:0000256" key="9">
    <source>
        <dbReference type="ARBA" id="ARBA00022741"/>
    </source>
</evidence>
<dbReference type="Pfam" id="PF00672">
    <property type="entry name" value="HAMP"/>
    <property type="match status" value="1"/>
</dbReference>
<comment type="caution">
    <text evidence="24">The sequence shown here is derived from an EMBL/GenBank/DDBJ whole genome shotgun (WGS) entry which is preliminary data.</text>
</comment>
<evidence type="ECO:0000256" key="12">
    <source>
        <dbReference type="ARBA" id="ARBA00022840"/>
    </source>
</evidence>
<comment type="cofactor">
    <cofactor evidence="3">
        <name>Mg(2+)</name>
        <dbReference type="ChEBI" id="CHEBI:18420"/>
    </cofactor>
</comment>
<evidence type="ECO:0000256" key="7">
    <source>
        <dbReference type="ARBA" id="ARBA00022553"/>
    </source>
</evidence>
<evidence type="ECO:0000256" key="10">
    <source>
        <dbReference type="ARBA" id="ARBA00022777"/>
    </source>
</evidence>
<keyword evidence="15" id="KW-0902">Two-component regulatory system</keyword>
<evidence type="ECO:0000256" key="1">
    <source>
        <dbReference type="ARBA" id="ARBA00000085"/>
    </source>
</evidence>
<dbReference type="InterPro" id="IPR036097">
    <property type="entry name" value="HisK_dim/P_sf"/>
</dbReference>
<dbReference type="SMART" id="SM00387">
    <property type="entry name" value="HATPase_c"/>
    <property type="match status" value="1"/>
</dbReference>
<organism evidence="24 25">
    <name type="scientific">Roseateles albus</name>
    <dbReference type="NCBI Taxonomy" id="2987525"/>
    <lineage>
        <taxon>Bacteria</taxon>
        <taxon>Pseudomonadati</taxon>
        <taxon>Pseudomonadota</taxon>
        <taxon>Betaproteobacteria</taxon>
        <taxon>Burkholderiales</taxon>
        <taxon>Sphaerotilaceae</taxon>
        <taxon>Roseateles</taxon>
    </lineage>
</organism>
<dbReference type="CDD" id="cd00075">
    <property type="entry name" value="HATPase"/>
    <property type="match status" value="1"/>
</dbReference>
<accession>A0ABT5KG17</accession>
<dbReference type="InterPro" id="IPR036890">
    <property type="entry name" value="HATPase_C_sf"/>
</dbReference>
<dbReference type="SMART" id="SM00304">
    <property type="entry name" value="HAMP"/>
    <property type="match status" value="1"/>
</dbReference>
<keyword evidence="6" id="KW-1003">Cell membrane</keyword>
<keyword evidence="10" id="KW-0418">Kinase</keyword>
<dbReference type="RefSeq" id="WP_273600997.1">
    <property type="nucleotide sequence ID" value="NZ_JAQQXT010000008.1"/>
</dbReference>
<protein>
    <recommendedName>
        <fullName evidence="19">Signal transduction histidine-protein kinase/phosphatase MprB</fullName>
        <ecNumber evidence="5">2.7.13.3</ecNumber>
    </recommendedName>
    <alternativeName>
        <fullName evidence="20">Mycobacterial persistence regulator B</fullName>
    </alternativeName>
</protein>
<keyword evidence="14" id="KW-0904">Protein phosphatase</keyword>
<keyword evidence="11" id="KW-0378">Hydrolase</keyword>
<dbReference type="InterPro" id="IPR003594">
    <property type="entry name" value="HATPase_dom"/>
</dbReference>
<evidence type="ECO:0000256" key="14">
    <source>
        <dbReference type="ARBA" id="ARBA00022912"/>
    </source>
</evidence>
<evidence type="ECO:0000256" key="11">
    <source>
        <dbReference type="ARBA" id="ARBA00022801"/>
    </source>
</evidence>
<dbReference type="SUPFAM" id="SSF158472">
    <property type="entry name" value="HAMP domain-like"/>
    <property type="match status" value="1"/>
</dbReference>
<keyword evidence="8" id="KW-0808">Transferase</keyword>
<evidence type="ECO:0000256" key="3">
    <source>
        <dbReference type="ARBA" id="ARBA00001946"/>
    </source>
</evidence>
<dbReference type="PRINTS" id="PR00344">
    <property type="entry name" value="BCTRLSENSOR"/>
</dbReference>
<keyword evidence="18" id="KW-0464">Manganese</keyword>
<keyword evidence="21" id="KW-0812">Transmembrane</keyword>
<feature type="domain" description="HAMP" evidence="23">
    <location>
        <begin position="182"/>
        <end position="235"/>
    </location>
</feature>
<keyword evidence="13" id="KW-0460">Magnesium</keyword>
<sequence length="535" mass="57956">MAWQFKSLALQRKLQLAMVLGTVLALLLAGLAVLSYETSTFRPRVERQLDAVAKVMADINQASLDFDDARQAQDNLAFLRLYEGIDAGALYRADGSLFAEWASNNAKPSSPVSAPTNGTQFERSRASLSLPVLRDGRELGRVWIRVQLPPLLQRLPQYGIMFGALALAVMVLGAVLLWAGRHLVSQPMERLSAAADKVGRTGDFSLRVPKDSDDEIGQLTDEFNRMLAVVGERDQALLAANDLLEQRVLARSQELEQAMTLLMQNEKLAALGNVVAGVAHELNTPIGNALLAATSLGKGTQHMREQISGNSLSRRGLEEFMASVEEGSGIVSRSLERAAGLVRSFKAVAVNETSEARMDFDLRHVLDDCMALLMPGLKHRPIEVTLDCAEGIRCNSYPGALTQIVSNLVENAARHGLEPIGGGRVEVQVQESSALPDPLDADGGKGMGKNKDQDQGWLTLQVRDSGAGIPAEHLHRIFEPFFTTRLGQGGSGLGLHVVHSLAKTPLGGTIEVRSQVGQGTTFELRFPRRAPLDQL</sequence>
<dbReference type="InterPro" id="IPR005467">
    <property type="entry name" value="His_kinase_dom"/>
</dbReference>
<comment type="cofactor">
    <cofactor evidence="2">
        <name>Mn(2+)</name>
        <dbReference type="ChEBI" id="CHEBI:29035"/>
    </cofactor>
</comment>
<keyword evidence="25" id="KW-1185">Reference proteome</keyword>
<dbReference type="SUPFAM" id="SSF55874">
    <property type="entry name" value="ATPase domain of HSP90 chaperone/DNA topoisomerase II/histidine kinase"/>
    <property type="match status" value="1"/>
</dbReference>
<evidence type="ECO:0000256" key="8">
    <source>
        <dbReference type="ARBA" id="ARBA00022679"/>
    </source>
</evidence>
<dbReference type="SUPFAM" id="SSF47384">
    <property type="entry name" value="Homodimeric domain of signal transducing histidine kinase"/>
    <property type="match status" value="1"/>
</dbReference>
<dbReference type="InterPro" id="IPR003661">
    <property type="entry name" value="HisK_dim/P_dom"/>
</dbReference>
<dbReference type="InterPro" id="IPR050980">
    <property type="entry name" value="2C_sensor_his_kinase"/>
</dbReference>